<evidence type="ECO:0000256" key="1">
    <source>
        <dbReference type="ARBA" id="ARBA00009919"/>
    </source>
</evidence>
<keyword evidence="4" id="KW-1185">Reference proteome</keyword>
<dbReference type="GO" id="GO:0005829">
    <property type="term" value="C:cytosol"/>
    <property type="evidence" value="ECO:0007669"/>
    <property type="project" value="TreeGrafter"/>
</dbReference>
<dbReference type="AlphaFoldDB" id="A0A1T0CSW8"/>
<dbReference type="FunFam" id="3.40.50.720:FF:000080">
    <property type="entry name" value="Thiazole biosynthesis adenylyltransferase ThiF"/>
    <property type="match status" value="1"/>
</dbReference>
<accession>A0A1T0CSW8</accession>
<organism evidence="3 4">
    <name type="scientific">Moraxella porci DSM 25326</name>
    <dbReference type="NCBI Taxonomy" id="573983"/>
    <lineage>
        <taxon>Bacteria</taxon>
        <taxon>Pseudomonadati</taxon>
        <taxon>Pseudomonadota</taxon>
        <taxon>Gammaproteobacteria</taxon>
        <taxon>Moraxellales</taxon>
        <taxon>Moraxellaceae</taxon>
        <taxon>Moraxella</taxon>
    </lineage>
</organism>
<dbReference type="GO" id="GO:0008641">
    <property type="term" value="F:ubiquitin-like modifier activating enzyme activity"/>
    <property type="evidence" value="ECO:0007669"/>
    <property type="project" value="InterPro"/>
</dbReference>
<dbReference type="GO" id="GO:0016779">
    <property type="term" value="F:nucleotidyltransferase activity"/>
    <property type="evidence" value="ECO:0007669"/>
    <property type="project" value="TreeGrafter"/>
</dbReference>
<dbReference type="Gene3D" id="3.40.50.720">
    <property type="entry name" value="NAD(P)-binding Rossmann-like Domain"/>
    <property type="match status" value="1"/>
</dbReference>
<sequence>MTTTSTTDSLISTQANHLSDAELMRYARQILLDDWDIDAQLRLKNSHAIIVGMGGLGCPIATTLTRAGIGRLSLIDHDDIDVSNLQRQSLYHDADIGKPKAIVAKSSLHQHNPLTDIVSITERLTQDNVQQLIVGADLVIDCTDNFAIRDLLNQLCRANHLPLLSTSAIAETGQIALYTQDTGCYQCVFGGDAGDEMTCATSGVLASTVAIIGAMASQIALSFLGRGNNPIANQLLIWQGQSMTLKHLSYTIDPDCAVCSGA</sequence>
<reference evidence="3 4" key="1">
    <citation type="submission" date="2017-02" db="EMBL/GenBank/DDBJ databases">
        <title>Draft genome sequence of Moraxella porci CCUG 54912T type strain.</title>
        <authorList>
            <person name="Salva-Serra F."/>
            <person name="Engstrom-Jakobsson H."/>
            <person name="Thorell K."/>
            <person name="Jaen-Luchoro D."/>
            <person name="Gonzales-Siles L."/>
            <person name="Karlsson R."/>
            <person name="Yazdan S."/>
            <person name="Boulund F."/>
            <person name="Johnning A."/>
            <person name="Engstrand L."/>
            <person name="Kristiansson E."/>
            <person name="Moore E."/>
        </authorList>
    </citation>
    <scope>NUCLEOTIDE SEQUENCE [LARGE SCALE GENOMIC DNA]</scope>
    <source>
        <strain evidence="3 4">CCUG 54912</strain>
    </source>
</reference>
<name>A0A1T0CSW8_9GAMM</name>
<comment type="similarity">
    <text evidence="1">Belongs to the HesA/MoeB/ThiF family.</text>
</comment>
<dbReference type="PANTHER" id="PTHR10953:SF102">
    <property type="entry name" value="ADENYLYLTRANSFERASE AND SULFURTRANSFERASE MOCS3"/>
    <property type="match status" value="1"/>
</dbReference>
<dbReference type="STRING" id="573983.B0681_05390"/>
<dbReference type="Pfam" id="PF00899">
    <property type="entry name" value="ThiF"/>
    <property type="match status" value="1"/>
</dbReference>
<dbReference type="InterPro" id="IPR035985">
    <property type="entry name" value="Ubiquitin-activating_enz"/>
</dbReference>
<dbReference type="InterPro" id="IPR000594">
    <property type="entry name" value="ThiF_NAD_FAD-bd"/>
</dbReference>
<evidence type="ECO:0000313" key="4">
    <source>
        <dbReference type="Proteomes" id="UP000190683"/>
    </source>
</evidence>
<feature type="domain" description="THIF-type NAD/FAD binding fold" evidence="2">
    <location>
        <begin position="26"/>
        <end position="256"/>
    </location>
</feature>
<dbReference type="PANTHER" id="PTHR10953">
    <property type="entry name" value="UBIQUITIN-ACTIVATING ENZYME E1"/>
    <property type="match status" value="1"/>
</dbReference>
<dbReference type="GO" id="GO:0008146">
    <property type="term" value="F:sulfotransferase activity"/>
    <property type="evidence" value="ECO:0007669"/>
    <property type="project" value="TreeGrafter"/>
</dbReference>
<protein>
    <submittedName>
        <fullName evidence="3">Molybdopterin biosynthesis protein</fullName>
    </submittedName>
</protein>
<dbReference type="GO" id="GO:0004792">
    <property type="term" value="F:thiosulfate-cyanide sulfurtransferase activity"/>
    <property type="evidence" value="ECO:0007669"/>
    <property type="project" value="TreeGrafter"/>
</dbReference>
<dbReference type="InterPro" id="IPR045886">
    <property type="entry name" value="ThiF/MoeB/HesA"/>
</dbReference>
<dbReference type="SUPFAM" id="SSF69572">
    <property type="entry name" value="Activating enzymes of the ubiquitin-like proteins"/>
    <property type="match status" value="1"/>
</dbReference>
<dbReference type="EMBL" id="MUYV01000005">
    <property type="protein sequence ID" value="OOS25440.1"/>
    <property type="molecule type" value="Genomic_DNA"/>
</dbReference>
<proteinExistence type="inferred from homology"/>
<dbReference type="CDD" id="cd00757">
    <property type="entry name" value="ThiF_MoeB_HesA_family"/>
    <property type="match status" value="1"/>
</dbReference>
<evidence type="ECO:0000313" key="3">
    <source>
        <dbReference type="EMBL" id="OOS25440.1"/>
    </source>
</evidence>
<dbReference type="RefSeq" id="WP_078317714.1">
    <property type="nucleotide sequence ID" value="NZ_MUYV01000005.1"/>
</dbReference>
<gene>
    <name evidence="3" type="ORF">B0681_05390</name>
</gene>
<comment type="caution">
    <text evidence="3">The sequence shown here is derived from an EMBL/GenBank/DDBJ whole genome shotgun (WGS) entry which is preliminary data.</text>
</comment>
<evidence type="ECO:0000259" key="2">
    <source>
        <dbReference type="Pfam" id="PF00899"/>
    </source>
</evidence>
<dbReference type="Proteomes" id="UP000190683">
    <property type="component" value="Unassembled WGS sequence"/>
</dbReference>